<evidence type="ECO:0000256" key="1">
    <source>
        <dbReference type="PROSITE-ProRule" id="PRU00339"/>
    </source>
</evidence>
<dbReference type="Proteomes" id="UP001515641">
    <property type="component" value="Unassembled WGS sequence"/>
</dbReference>
<evidence type="ECO:0008006" key="4">
    <source>
        <dbReference type="Google" id="ProtNLM"/>
    </source>
</evidence>
<organism evidence="2 3">
    <name type="scientific">Chromobacterium fluminis</name>
    <dbReference type="NCBI Taxonomy" id="3044269"/>
    <lineage>
        <taxon>Bacteria</taxon>
        <taxon>Pseudomonadati</taxon>
        <taxon>Pseudomonadota</taxon>
        <taxon>Betaproteobacteria</taxon>
        <taxon>Neisseriales</taxon>
        <taxon>Chromobacteriaceae</taxon>
        <taxon>Chromobacterium</taxon>
    </lineage>
</organism>
<dbReference type="Gene3D" id="1.25.40.10">
    <property type="entry name" value="Tetratricopeptide repeat domain"/>
    <property type="match status" value="1"/>
</dbReference>
<gene>
    <name evidence="2" type="ORF">HA052_17365</name>
</gene>
<keyword evidence="3" id="KW-1185">Reference proteome</keyword>
<evidence type="ECO:0000313" key="3">
    <source>
        <dbReference type="Proteomes" id="UP001515641"/>
    </source>
</evidence>
<comment type="caution">
    <text evidence="2">The sequence shown here is derived from an EMBL/GenBank/DDBJ whole genome shotgun (WGS) entry which is preliminary data.</text>
</comment>
<feature type="repeat" description="TPR" evidence="1">
    <location>
        <begin position="112"/>
        <end position="145"/>
    </location>
</feature>
<reference evidence="2 3" key="1">
    <citation type="submission" date="2020-03" db="EMBL/GenBank/DDBJ databases">
        <title>Draft genome sequence of environmentally isolated cultures.</title>
        <authorList>
            <person name="Wilson H.S."/>
            <person name="De Leon M.E."/>
        </authorList>
    </citation>
    <scope>NUCLEOTIDE SEQUENCE [LARGE SCALE GENOMIC DNA]</scope>
    <source>
        <strain evidence="2 3">HSC-31F16</strain>
    </source>
</reference>
<dbReference type="InterPro" id="IPR019734">
    <property type="entry name" value="TPR_rpt"/>
</dbReference>
<name>A0ABX0LEY1_9NEIS</name>
<keyword evidence="1" id="KW-0802">TPR repeat</keyword>
<dbReference type="EMBL" id="JAAOMA010000026">
    <property type="protein sequence ID" value="NHR06960.1"/>
    <property type="molecule type" value="Genomic_DNA"/>
</dbReference>
<proteinExistence type="predicted"/>
<dbReference type="RefSeq" id="WP_166452853.1">
    <property type="nucleotide sequence ID" value="NZ_JAAOMA010000026.1"/>
</dbReference>
<dbReference type="SUPFAM" id="SSF48452">
    <property type="entry name" value="TPR-like"/>
    <property type="match status" value="1"/>
</dbReference>
<protein>
    <recommendedName>
        <fullName evidence="4">Tetratricopeptide repeat protein</fullName>
    </recommendedName>
</protein>
<dbReference type="InterPro" id="IPR011990">
    <property type="entry name" value="TPR-like_helical_dom_sf"/>
</dbReference>
<accession>A0ABX0LEY1</accession>
<evidence type="ECO:0000313" key="2">
    <source>
        <dbReference type="EMBL" id="NHR06960.1"/>
    </source>
</evidence>
<dbReference type="PROSITE" id="PS50005">
    <property type="entry name" value="TPR"/>
    <property type="match status" value="1"/>
</dbReference>
<sequence length="213" mass="23184">MSRNQSKLDEAVAKGKLILSVVEDLLREVQKEKEDAALLASGKIREIAQTYRLARECYCSAIQVNGKNIEARVRFVITYLKDADVRKGLPLAIQLAEKYPSFIFNDITGHPVSVQTVLGDAYRVAGDMVQARQAYEAALKLQSTDTHSAVYLAQILASDGLLEEAADIASRSLDGTASEPFKATLRLLANDPNRLPAIAGIIEAQAGIVSFHV</sequence>